<dbReference type="Proteomes" id="UP000443843">
    <property type="component" value="Unassembled WGS sequence"/>
</dbReference>
<dbReference type="SUPFAM" id="SSF75304">
    <property type="entry name" value="Amidase signature (AS) enzymes"/>
    <property type="match status" value="1"/>
</dbReference>
<evidence type="ECO:0000256" key="1">
    <source>
        <dbReference type="ARBA" id="ARBA00009199"/>
    </source>
</evidence>
<evidence type="ECO:0000313" key="3">
    <source>
        <dbReference type="EMBL" id="MWB78145.1"/>
    </source>
</evidence>
<dbReference type="InterPro" id="IPR023631">
    <property type="entry name" value="Amidase_dom"/>
</dbReference>
<name>A0A844W501_9RHOB</name>
<protein>
    <submittedName>
        <fullName evidence="3">Amidase</fullName>
    </submittedName>
</protein>
<sequence>MDDIDWASATALTEGYRQGSLSPVAVIEALQIRADRLNPALNAFQTVRFDKALDAAAASAERWQHGAPLGPLDGVPVTIKDTVDVAGWPTLKGSRLSDADRLAAGDSPSVANLRRAGAVIFAKTTTPEFAWKSLTQSPLNGATRTPWDLSRNSGGSTGGGAAAVAAGLGPLAHGNDGGGSLRMPPSYCGVVGIKPTNGTVPFRPQAGPAARLVVEGPVARSVADAALMLDVMRRPDRRDPLGLPHDARSWVPSGPRPLGGLRLAYAPGFAGAEPAAATLAVIEAAVQRLREAGADVVEVGPVIPPMEPRFGDFWLASMAQAVRSLPQDRLHLVDPRLVEIGQSGMDIGPEAIWNGLTDQLALTAELAEFHEAHRFLITPTMLDTAPPADHPYHEGTYTRWSATAYVLAANMTGQPAISVPAGLAEGLPVGLQIMARRYDDRALIAAAASIEAALDFPAPHPALLDRLAAIA</sequence>
<dbReference type="GO" id="GO:0003824">
    <property type="term" value="F:catalytic activity"/>
    <property type="evidence" value="ECO:0007669"/>
    <property type="project" value="InterPro"/>
</dbReference>
<evidence type="ECO:0000259" key="2">
    <source>
        <dbReference type="Pfam" id="PF01425"/>
    </source>
</evidence>
<comment type="caution">
    <text evidence="3">The sequence shown here is derived from an EMBL/GenBank/DDBJ whole genome shotgun (WGS) entry which is preliminary data.</text>
</comment>
<dbReference type="Pfam" id="PF01425">
    <property type="entry name" value="Amidase"/>
    <property type="match status" value="1"/>
</dbReference>
<feature type="domain" description="Amidase" evidence="2">
    <location>
        <begin position="26"/>
        <end position="443"/>
    </location>
</feature>
<dbReference type="InterPro" id="IPR036928">
    <property type="entry name" value="AS_sf"/>
</dbReference>
<dbReference type="RefSeq" id="WP_160382412.1">
    <property type="nucleotide sequence ID" value="NZ_WNXQ01000004.1"/>
</dbReference>
<dbReference type="Gene3D" id="3.90.1300.10">
    <property type="entry name" value="Amidase signature (AS) domain"/>
    <property type="match status" value="1"/>
</dbReference>
<organism evidence="3 4">
    <name type="scientific">Pseudooceanicola pacificus</name>
    <dbReference type="NCBI Taxonomy" id="2676438"/>
    <lineage>
        <taxon>Bacteria</taxon>
        <taxon>Pseudomonadati</taxon>
        <taxon>Pseudomonadota</taxon>
        <taxon>Alphaproteobacteria</taxon>
        <taxon>Rhodobacterales</taxon>
        <taxon>Paracoccaceae</taxon>
        <taxon>Pseudooceanicola</taxon>
    </lineage>
</organism>
<dbReference type="AlphaFoldDB" id="A0A844W501"/>
<keyword evidence="4" id="KW-1185">Reference proteome</keyword>
<reference evidence="3 4" key="1">
    <citation type="submission" date="2019-11" db="EMBL/GenBank/DDBJ databases">
        <title>Pseudooceanicola pacifica sp. nov., isolated from deep-sea sediment of the Pacific Ocean.</title>
        <authorList>
            <person name="Lyu L."/>
        </authorList>
    </citation>
    <scope>NUCLEOTIDE SEQUENCE [LARGE SCALE GENOMIC DNA]</scope>
    <source>
        <strain evidence="3 4">216_PA32_1</strain>
    </source>
</reference>
<accession>A0A844W501</accession>
<dbReference type="PANTHER" id="PTHR11895">
    <property type="entry name" value="TRANSAMIDASE"/>
    <property type="match status" value="1"/>
</dbReference>
<proteinExistence type="inferred from homology"/>
<dbReference type="PANTHER" id="PTHR11895:SF7">
    <property type="entry name" value="GLUTAMYL-TRNA(GLN) AMIDOTRANSFERASE SUBUNIT A, MITOCHONDRIAL"/>
    <property type="match status" value="1"/>
</dbReference>
<gene>
    <name evidence="3" type="ORF">GLS40_08930</name>
</gene>
<comment type="similarity">
    <text evidence="1">Belongs to the amidase family.</text>
</comment>
<evidence type="ECO:0000313" key="4">
    <source>
        <dbReference type="Proteomes" id="UP000443843"/>
    </source>
</evidence>
<dbReference type="InterPro" id="IPR000120">
    <property type="entry name" value="Amidase"/>
</dbReference>
<dbReference type="EMBL" id="WNXQ01000004">
    <property type="protein sequence ID" value="MWB78145.1"/>
    <property type="molecule type" value="Genomic_DNA"/>
</dbReference>